<dbReference type="InterPro" id="IPR011249">
    <property type="entry name" value="Metalloenz_LuxS/M16"/>
</dbReference>
<evidence type="ECO:0000256" key="3">
    <source>
        <dbReference type="ARBA" id="ARBA00022670"/>
    </source>
</evidence>
<evidence type="ECO:0000259" key="11">
    <source>
        <dbReference type="Pfam" id="PF05193"/>
    </source>
</evidence>
<keyword evidence="6" id="KW-0862">Zinc</keyword>
<feature type="domain" description="Peptidase M16 C-terminal" evidence="11">
    <location>
        <begin position="244"/>
        <end position="417"/>
    </location>
</feature>
<reference evidence="12 13" key="1">
    <citation type="submission" date="2024-02" db="EMBL/GenBank/DDBJ databases">
        <title>A novel Gemmatimonadota bacterium.</title>
        <authorList>
            <person name="Du Z.-J."/>
            <person name="Ye Y.-Q."/>
        </authorList>
    </citation>
    <scope>NUCLEOTIDE SEQUENCE [LARGE SCALE GENOMIC DNA]</scope>
    <source>
        <strain evidence="12 13">DH-20</strain>
    </source>
</reference>
<feature type="compositionally biased region" description="Acidic residues" evidence="9">
    <location>
        <begin position="491"/>
        <end position="503"/>
    </location>
</feature>
<evidence type="ECO:0000256" key="8">
    <source>
        <dbReference type="RuleBase" id="RU004447"/>
    </source>
</evidence>
<dbReference type="PANTHER" id="PTHR43690:SF17">
    <property type="entry name" value="PROTEIN YHJJ"/>
    <property type="match status" value="1"/>
</dbReference>
<dbReference type="InterPro" id="IPR001431">
    <property type="entry name" value="Pept_M16_Zn_BS"/>
</dbReference>
<evidence type="ECO:0000259" key="10">
    <source>
        <dbReference type="Pfam" id="PF00675"/>
    </source>
</evidence>
<dbReference type="Gene3D" id="3.30.830.10">
    <property type="entry name" value="Metalloenzyme, LuxS/M16 peptidase-like"/>
    <property type="match status" value="2"/>
</dbReference>
<accession>A0ABU9EC83</accession>
<comment type="cofactor">
    <cofactor evidence="1">
        <name>Zn(2+)</name>
        <dbReference type="ChEBI" id="CHEBI:29105"/>
    </cofactor>
</comment>
<evidence type="ECO:0000256" key="7">
    <source>
        <dbReference type="ARBA" id="ARBA00023049"/>
    </source>
</evidence>
<evidence type="ECO:0000313" key="13">
    <source>
        <dbReference type="Proteomes" id="UP001484239"/>
    </source>
</evidence>
<feature type="compositionally biased region" description="Basic and acidic residues" evidence="9">
    <location>
        <begin position="513"/>
        <end position="522"/>
    </location>
</feature>
<keyword evidence="4" id="KW-0479">Metal-binding</keyword>
<comment type="caution">
    <text evidence="12">The sequence shown here is derived from an EMBL/GenBank/DDBJ whole genome shotgun (WGS) entry which is preliminary data.</text>
</comment>
<evidence type="ECO:0000256" key="5">
    <source>
        <dbReference type="ARBA" id="ARBA00022801"/>
    </source>
</evidence>
<dbReference type="Proteomes" id="UP001484239">
    <property type="component" value="Unassembled WGS sequence"/>
</dbReference>
<dbReference type="EMBL" id="JBBHLI010000010">
    <property type="protein sequence ID" value="MEK9502323.1"/>
    <property type="molecule type" value="Genomic_DNA"/>
</dbReference>
<protein>
    <submittedName>
        <fullName evidence="12">Pitrilysin family protein</fullName>
    </submittedName>
</protein>
<dbReference type="RefSeq" id="WP_405274343.1">
    <property type="nucleotide sequence ID" value="NZ_JBBHLI010000010.1"/>
</dbReference>
<sequence length="522" mass="57266">MAAALVPPTVEAQEPTPLSGLELPVREVVLDNGMRFLLLPRPGAPTVAFVVEYAVGGVNEVPGTTGIAHLLEHMLFKGSTTIGTTDVEAERAWFERMDAAHDSVRAELAALAPDSVRLARLRTRIAEFEDSARVHVIPNEFDRILSRNGARGLNATTSSEATTYFVELPANRTELWFALESDRMRSPVFREFHTERDVVVEERRMRVDTSPGGLLYETHLAAAFAIHPYGQPVVGTMADLEAASRDEVARYYRRYYGPRNATVAIVGDIDPDQLAGWAESYFGDIAPGERPPPITTREPEQRGRREVRVEFDANPAVRFGWKVPSVLDDDAPALAVLASLLTGGRASRLYRRLVERDRLATGVAASAGPGDLFPRLFMVEATPRDPHTPQEIEAAIVEELAALAAEAPSEAEVDRVRVQIEAGRVRRLRSNLGLAFQLASSASSLGEWRTTFELAERMTEVRPTDVQRVVQRYFQDRYLTVATLVRPEAGGDPDPDVDAEAEPETAASTGAAGERRPGGALR</sequence>
<dbReference type="SUPFAM" id="SSF63411">
    <property type="entry name" value="LuxS/MPP-like metallohydrolase"/>
    <property type="match status" value="2"/>
</dbReference>
<feature type="region of interest" description="Disordered" evidence="9">
    <location>
        <begin position="485"/>
        <end position="522"/>
    </location>
</feature>
<dbReference type="InterPro" id="IPR050626">
    <property type="entry name" value="Peptidase_M16"/>
</dbReference>
<comment type="similarity">
    <text evidence="2 8">Belongs to the peptidase M16 family.</text>
</comment>
<dbReference type="PROSITE" id="PS00143">
    <property type="entry name" value="INSULINASE"/>
    <property type="match status" value="1"/>
</dbReference>
<dbReference type="InterPro" id="IPR007863">
    <property type="entry name" value="Peptidase_M16_C"/>
</dbReference>
<dbReference type="InterPro" id="IPR011765">
    <property type="entry name" value="Pept_M16_N"/>
</dbReference>
<dbReference type="Pfam" id="PF00675">
    <property type="entry name" value="Peptidase_M16"/>
    <property type="match status" value="2"/>
</dbReference>
<evidence type="ECO:0000256" key="6">
    <source>
        <dbReference type="ARBA" id="ARBA00022833"/>
    </source>
</evidence>
<evidence type="ECO:0000256" key="9">
    <source>
        <dbReference type="SAM" id="MobiDB-lite"/>
    </source>
</evidence>
<keyword evidence="3" id="KW-0645">Protease</keyword>
<feature type="domain" description="Peptidase M16 N-terminal" evidence="10">
    <location>
        <begin position="41"/>
        <end position="83"/>
    </location>
</feature>
<evidence type="ECO:0000313" key="12">
    <source>
        <dbReference type="EMBL" id="MEK9502323.1"/>
    </source>
</evidence>
<name>A0ABU9EC83_9BACT</name>
<proteinExistence type="inferred from homology"/>
<evidence type="ECO:0000256" key="2">
    <source>
        <dbReference type="ARBA" id="ARBA00007261"/>
    </source>
</evidence>
<keyword evidence="13" id="KW-1185">Reference proteome</keyword>
<keyword evidence="5" id="KW-0378">Hydrolase</keyword>
<dbReference type="Pfam" id="PF05193">
    <property type="entry name" value="Peptidase_M16_C"/>
    <property type="match status" value="1"/>
</dbReference>
<keyword evidence="7" id="KW-0482">Metalloprotease</keyword>
<evidence type="ECO:0000256" key="1">
    <source>
        <dbReference type="ARBA" id="ARBA00001947"/>
    </source>
</evidence>
<dbReference type="PANTHER" id="PTHR43690">
    <property type="entry name" value="NARDILYSIN"/>
    <property type="match status" value="1"/>
</dbReference>
<evidence type="ECO:0000256" key="4">
    <source>
        <dbReference type="ARBA" id="ARBA00022723"/>
    </source>
</evidence>
<gene>
    <name evidence="12" type="ORF">WI372_15120</name>
</gene>
<organism evidence="12 13">
    <name type="scientific">Gaopeijia maritima</name>
    <dbReference type="NCBI Taxonomy" id="3119007"/>
    <lineage>
        <taxon>Bacteria</taxon>
        <taxon>Pseudomonadati</taxon>
        <taxon>Gemmatimonadota</taxon>
        <taxon>Longimicrobiia</taxon>
        <taxon>Gaopeijiales</taxon>
        <taxon>Gaopeijiaceae</taxon>
        <taxon>Gaopeijia</taxon>
    </lineage>
</organism>
<feature type="domain" description="Peptidase M16 N-terminal" evidence="10">
    <location>
        <begin position="139"/>
        <end position="236"/>
    </location>
</feature>